<protein>
    <submittedName>
        <fullName evidence="1">Uncharacterized protein</fullName>
    </submittedName>
</protein>
<organism evidence="1 2">
    <name type="scientific">Coniosporium uncinatum</name>
    <dbReference type="NCBI Taxonomy" id="93489"/>
    <lineage>
        <taxon>Eukaryota</taxon>
        <taxon>Fungi</taxon>
        <taxon>Dikarya</taxon>
        <taxon>Ascomycota</taxon>
        <taxon>Pezizomycotina</taxon>
        <taxon>Dothideomycetes</taxon>
        <taxon>Dothideomycetes incertae sedis</taxon>
        <taxon>Coniosporium</taxon>
    </lineage>
</organism>
<accession>A0ACC3CZ54</accession>
<keyword evidence="2" id="KW-1185">Reference proteome</keyword>
<gene>
    <name evidence="1" type="ORF">LTS18_010760</name>
</gene>
<dbReference type="EMBL" id="JAWDJW010009367">
    <property type="protein sequence ID" value="KAK3059484.1"/>
    <property type="molecule type" value="Genomic_DNA"/>
</dbReference>
<sequence length="127" mass="14063">MNHSKDTATSNEDDKPASSRASVSTATTLPTYSESVSATASERSGLKGKDRDISSPPRSPLKSMFDKARTKLRHGSKDMEELAGDEEEFERQRQKEIEQQKRKEEYEKLALNQKTKFGSGGMSFGSG</sequence>
<evidence type="ECO:0000313" key="1">
    <source>
        <dbReference type="EMBL" id="KAK3059484.1"/>
    </source>
</evidence>
<comment type="caution">
    <text evidence="1">The sequence shown here is derived from an EMBL/GenBank/DDBJ whole genome shotgun (WGS) entry which is preliminary data.</text>
</comment>
<proteinExistence type="predicted"/>
<evidence type="ECO:0000313" key="2">
    <source>
        <dbReference type="Proteomes" id="UP001186974"/>
    </source>
</evidence>
<dbReference type="Proteomes" id="UP001186974">
    <property type="component" value="Unassembled WGS sequence"/>
</dbReference>
<name>A0ACC3CZ54_9PEZI</name>
<reference evidence="1" key="1">
    <citation type="submission" date="2024-09" db="EMBL/GenBank/DDBJ databases">
        <title>Black Yeasts Isolated from many extreme environments.</title>
        <authorList>
            <person name="Coleine C."/>
            <person name="Stajich J.E."/>
            <person name="Selbmann L."/>
        </authorList>
    </citation>
    <scope>NUCLEOTIDE SEQUENCE</scope>
    <source>
        <strain evidence="1">CCFEE 5737</strain>
    </source>
</reference>